<gene>
    <name evidence="1" type="ORF">SAMN04488539_2135</name>
</gene>
<evidence type="ECO:0000313" key="1">
    <source>
        <dbReference type="EMBL" id="SDS66904.1"/>
    </source>
</evidence>
<dbReference type="STRING" id="1203190.GCA_000312345_00795"/>
<reference evidence="1 2" key="1">
    <citation type="submission" date="2016-10" db="EMBL/GenBank/DDBJ databases">
        <authorList>
            <person name="de Groot N.N."/>
        </authorList>
    </citation>
    <scope>NUCLEOTIDE SEQUENCE [LARGE SCALE GENOMIC DNA]</scope>
    <source>
        <strain evidence="1 2">DSM 45434</strain>
    </source>
</reference>
<dbReference type="Proteomes" id="UP000182237">
    <property type="component" value="Chromosome I"/>
</dbReference>
<evidence type="ECO:0000313" key="2">
    <source>
        <dbReference type="Proteomes" id="UP000182237"/>
    </source>
</evidence>
<organism evidence="1 2">
    <name type="scientific">Corynebacterium timonense</name>
    <dbReference type="NCBI Taxonomy" id="441500"/>
    <lineage>
        <taxon>Bacteria</taxon>
        <taxon>Bacillati</taxon>
        <taxon>Actinomycetota</taxon>
        <taxon>Actinomycetes</taxon>
        <taxon>Mycobacteriales</taxon>
        <taxon>Corynebacteriaceae</taxon>
        <taxon>Corynebacterium</taxon>
    </lineage>
</organism>
<sequence>MDVQPEHIDDEDIAYVVGELARVIDPETMMLVGARCRDVYQRHFRSTSAGRITHDIDFGVTIGSWERFRELKRRFSAPAAPWQEITIGGLRIDLIPFGEVESPPGEISHDGGFTLNVAGFGEVFASARTVDLPNGARVKIPTVPGFAALKLHAWCDRWPVGKYKDASDTALVLAWYEEDEALWDRYMANWTEFLGEPDLMSAYLLGVDVASVLGERETAALLARFTCGPSEGINKLAEQLKAPGELIYPVDRRRAQIEALLQAMEDSAPER</sequence>
<protein>
    <submittedName>
        <fullName evidence="1">Predicted nucleotidyltransferase</fullName>
    </submittedName>
</protein>
<dbReference type="InterPro" id="IPR014513">
    <property type="entry name" value="UCP021525"/>
</dbReference>
<dbReference type="RefSeq" id="WP_019193644.1">
    <property type="nucleotide sequence ID" value="NZ_LT629765.1"/>
</dbReference>
<dbReference type="EMBL" id="LT629765">
    <property type="protein sequence ID" value="SDS66904.1"/>
    <property type="molecule type" value="Genomic_DNA"/>
</dbReference>
<accession>A0A1H1U3D5</accession>
<keyword evidence="1" id="KW-0808">Transferase</keyword>
<proteinExistence type="predicted"/>
<keyword evidence="2" id="KW-1185">Reference proteome</keyword>
<dbReference type="GO" id="GO:0016740">
    <property type="term" value="F:transferase activity"/>
    <property type="evidence" value="ECO:0007669"/>
    <property type="project" value="UniProtKB-KW"/>
</dbReference>
<dbReference type="PIRSF" id="PIRSF021525">
    <property type="entry name" value="UCP021525"/>
    <property type="match status" value="1"/>
</dbReference>
<name>A0A1H1U3D5_9CORY</name>
<dbReference type="AlphaFoldDB" id="A0A1H1U3D5"/>